<dbReference type="OrthoDB" id="687730at2759"/>
<evidence type="ECO:0000313" key="4">
    <source>
        <dbReference type="EMBL" id="CAD6196231.1"/>
    </source>
</evidence>
<keyword evidence="2" id="KW-1133">Transmembrane helix</keyword>
<dbReference type="SMART" id="SM00240">
    <property type="entry name" value="FHA"/>
    <property type="match status" value="1"/>
</dbReference>
<dbReference type="SUPFAM" id="SSF49879">
    <property type="entry name" value="SMAD/FHA domain"/>
    <property type="match status" value="1"/>
</dbReference>
<gene>
    <name evidence="4" type="ORF">CAUJ_LOCUS12146</name>
</gene>
<name>A0A8S1HM34_9PELO</name>
<evidence type="ECO:0000313" key="5">
    <source>
        <dbReference type="Proteomes" id="UP000835052"/>
    </source>
</evidence>
<dbReference type="Gene3D" id="2.60.200.20">
    <property type="match status" value="1"/>
</dbReference>
<dbReference type="Pfam" id="PF00498">
    <property type="entry name" value="FHA"/>
    <property type="match status" value="1"/>
</dbReference>
<comment type="caution">
    <text evidence="4">The sequence shown here is derived from an EMBL/GenBank/DDBJ whole genome shotgun (WGS) entry which is preliminary data.</text>
</comment>
<proteinExistence type="predicted"/>
<feature type="coiled-coil region" evidence="1">
    <location>
        <begin position="415"/>
        <end position="449"/>
    </location>
</feature>
<reference evidence="4" key="1">
    <citation type="submission" date="2020-10" db="EMBL/GenBank/DDBJ databases">
        <authorList>
            <person name="Kikuchi T."/>
        </authorList>
    </citation>
    <scope>NUCLEOTIDE SEQUENCE</scope>
    <source>
        <strain evidence="4">NKZ352</strain>
    </source>
</reference>
<feature type="coiled-coil region" evidence="1">
    <location>
        <begin position="283"/>
        <end position="342"/>
    </location>
</feature>
<dbReference type="CDD" id="cd21911">
    <property type="entry name" value="CC1_SLMAP"/>
    <property type="match status" value="1"/>
</dbReference>
<feature type="transmembrane region" description="Helical" evidence="2">
    <location>
        <begin position="500"/>
        <end position="519"/>
    </location>
</feature>
<keyword evidence="1" id="KW-0175">Coiled coil</keyword>
<feature type="domain" description="FHA" evidence="3">
    <location>
        <begin position="31"/>
        <end position="86"/>
    </location>
</feature>
<keyword evidence="5" id="KW-1185">Reference proteome</keyword>
<sequence>MHGPLVVLAPIAKSHPFEERRAKVGTEEDPLKIGRAVARIKAAKDNAIFDCKVLSRNHAVMWYKEGEFFLRDTKSSNGTFVNNERLTGDENEARQIFSGDIVQFGVEIIENTNKLAHGCIYAIAQLFDADGKLVENTPTLNHSDEAYNYGSSMVSNNHLFQMQLYITEAMHREKVREEKMSELIKIIEQSEHAADSAWKALVNEDRLLARIEALEAQLAAFSKSSTPDKQREELLAMIDEKARFEAITKESIRRLYEEKCETISRLSDTERSLVSTEDTCNFLRKTKEAMDEKLRDMSELYDKKAAEYESLAIQTAEAERCLAMADERFQTTQQDLLQAQKERDAPRSAGSHLRSLVDIFHNGAELEQEDVELLLNLAAVAKPHVEETPLVNGIVKKEEEEDSNKENVMALKLESESYLKETLELQARVRDLEAQLTLALQKKQNNENAADGDGSLDLEIAPADTVSWAPTPEFVATKKDFFDRSISAKAVYRDSLAQTIFMFSIAPLLALILSFIVPLHSRFCKTTRRNHARFRTHILLGNILTRRSGRFFEEALGDYSTVQEAT</sequence>
<dbReference type="CDD" id="cd22679">
    <property type="entry name" value="FHA_SLMAP"/>
    <property type="match status" value="1"/>
</dbReference>
<accession>A0A8S1HM34</accession>
<keyword evidence="2" id="KW-0812">Transmembrane</keyword>
<dbReference type="InterPro" id="IPR000253">
    <property type="entry name" value="FHA_dom"/>
</dbReference>
<dbReference type="InterPro" id="IPR008984">
    <property type="entry name" value="SMAD_FHA_dom_sf"/>
</dbReference>
<protein>
    <recommendedName>
        <fullName evidence="3">FHA domain-containing protein</fullName>
    </recommendedName>
</protein>
<dbReference type="PROSITE" id="PS50006">
    <property type="entry name" value="FHA_DOMAIN"/>
    <property type="match status" value="1"/>
</dbReference>
<keyword evidence="2" id="KW-0472">Membrane</keyword>
<dbReference type="EMBL" id="CAJGYM010000069">
    <property type="protein sequence ID" value="CAD6196231.1"/>
    <property type="molecule type" value="Genomic_DNA"/>
</dbReference>
<dbReference type="PANTHER" id="PTHR15715:SF37">
    <property type="entry name" value="LD47843P"/>
    <property type="match status" value="1"/>
</dbReference>
<dbReference type="InterPro" id="IPR051176">
    <property type="entry name" value="Cent_Immune-Sig_Mod"/>
</dbReference>
<evidence type="ECO:0000256" key="2">
    <source>
        <dbReference type="SAM" id="Phobius"/>
    </source>
</evidence>
<evidence type="ECO:0000256" key="1">
    <source>
        <dbReference type="SAM" id="Coils"/>
    </source>
</evidence>
<dbReference type="PANTHER" id="PTHR15715">
    <property type="entry name" value="CENTROSOMAL PROTEIN OF 170 KDA"/>
    <property type="match status" value="1"/>
</dbReference>
<dbReference type="AlphaFoldDB" id="A0A8S1HM34"/>
<dbReference type="Proteomes" id="UP000835052">
    <property type="component" value="Unassembled WGS sequence"/>
</dbReference>
<evidence type="ECO:0000259" key="3">
    <source>
        <dbReference type="PROSITE" id="PS50006"/>
    </source>
</evidence>
<organism evidence="4 5">
    <name type="scientific">Caenorhabditis auriculariae</name>
    <dbReference type="NCBI Taxonomy" id="2777116"/>
    <lineage>
        <taxon>Eukaryota</taxon>
        <taxon>Metazoa</taxon>
        <taxon>Ecdysozoa</taxon>
        <taxon>Nematoda</taxon>
        <taxon>Chromadorea</taxon>
        <taxon>Rhabditida</taxon>
        <taxon>Rhabditina</taxon>
        <taxon>Rhabditomorpha</taxon>
        <taxon>Rhabditoidea</taxon>
        <taxon>Rhabditidae</taxon>
        <taxon>Peloderinae</taxon>
        <taxon>Caenorhabditis</taxon>
    </lineage>
</organism>